<dbReference type="InterPro" id="IPR050093">
    <property type="entry name" value="ABC_SmlMolc_Importer"/>
</dbReference>
<evidence type="ECO:0000256" key="9">
    <source>
        <dbReference type="ARBA" id="ARBA00023136"/>
    </source>
</evidence>
<dbReference type="FunFam" id="3.40.50.300:FF:000425">
    <property type="entry name" value="Probable ABC transporter, ATP-binding subunit"/>
    <property type="match status" value="1"/>
</dbReference>
<keyword evidence="3" id="KW-1003">Cell membrane</keyword>
<protein>
    <submittedName>
        <fullName evidence="11">ATP-binding cassette domain-containing protein</fullName>
    </submittedName>
</protein>
<dbReference type="Proteomes" id="UP000440694">
    <property type="component" value="Unassembled WGS sequence"/>
</dbReference>
<keyword evidence="6 11" id="KW-0067">ATP-binding</keyword>
<dbReference type="Pfam" id="PF08402">
    <property type="entry name" value="TOBE_2"/>
    <property type="match status" value="1"/>
</dbReference>
<comment type="similarity">
    <text evidence="1">Belongs to the ABC transporter superfamily.</text>
</comment>
<dbReference type="InterPro" id="IPR008995">
    <property type="entry name" value="Mo/tungstate-bd_C_term_dom"/>
</dbReference>
<proteinExistence type="inferred from homology"/>
<name>A0A6I3KNN1_9HYPH</name>
<evidence type="ECO:0000259" key="10">
    <source>
        <dbReference type="PROSITE" id="PS50893"/>
    </source>
</evidence>
<dbReference type="GO" id="GO:0016887">
    <property type="term" value="F:ATP hydrolysis activity"/>
    <property type="evidence" value="ECO:0007669"/>
    <property type="project" value="InterPro"/>
</dbReference>
<dbReference type="GO" id="GO:0015408">
    <property type="term" value="F:ABC-type ferric iron transporter activity"/>
    <property type="evidence" value="ECO:0007669"/>
    <property type="project" value="InterPro"/>
</dbReference>
<dbReference type="GO" id="GO:0005524">
    <property type="term" value="F:ATP binding"/>
    <property type="evidence" value="ECO:0007669"/>
    <property type="project" value="UniProtKB-KW"/>
</dbReference>
<dbReference type="EMBL" id="WMBQ01000002">
    <property type="protein sequence ID" value="MTD96079.1"/>
    <property type="molecule type" value="Genomic_DNA"/>
</dbReference>
<dbReference type="PROSITE" id="PS50893">
    <property type="entry name" value="ABC_TRANSPORTER_2"/>
    <property type="match status" value="1"/>
</dbReference>
<keyword evidence="5" id="KW-0547">Nucleotide-binding</keyword>
<dbReference type="Pfam" id="PF00005">
    <property type="entry name" value="ABC_tran"/>
    <property type="match status" value="1"/>
</dbReference>
<dbReference type="SUPFAM" id="SSF50331">
    <property type="entry name" value="MOP-like"/>
    <property type="match status" value="1"/>
</dbReference>
<dbReference type="InterPro" id="IPR003439">
    <property type="entry name" value="ABC_transporter-like_ATP-bd"/>
</dbReference>
<keyword evidence="9" id="KW-0472">Membrane</keyword>
<evidence type="ECO:0000256" key="5">
    <source>
        <dbReference type="ARBA" id="ARBA00022741"/>
    </source>
</evidence>
<dbReference type="InterPro" id="IPR015853">
    <property type="entry name" value="ABC_transpr_FbpC"/>
</dbReference>
<dbReference type="PROSITE" id="PS00211">
    <property type="entry name" value="ABC_TRANSPORTER_1"/>
    <property type="match status" value="1"/>
</dbReference>
<keyword evidence="2" id="KW-0813">Transport</keyword>
<reference evidence="11 12" key="1">
    <citation type="submission" date="2019-11" db="EMBL/GenBank/DDBJ databases">
        <title>Identification of a novel strain.</title>
        <authorList>
            <person name="Xu Q."/>
            <person name="Wang G."/>
        </authorList>
    </citation>
    <scope>NUCLEOTIDE SEQUENCE [LARGE SCALE GENOMIC DNA]</scope>
    <source>
        <strain evidence="12">xq</strain>
    </source>
</reference>
<keyword evidence="4" id="KW-0410">Iron transport</keyword>
<evidence type="ECO:0000256" key="1">
    <source>
        <dbReference type="ARBA" id="ARBA00005417"/>
    </source>
</evidence>
<dbReference type="PANTHER" id="PTHR42781">
    <property type="entry name" value="SPERMIDINE/PUTRESCINE IMPORT ATP-BINDING PROTEIN POTA"/>
    <property type="match status" value="1"/>
</dbReference>
<dbReference type="GO" id="GO:0043190">
    <property type="term" value="C:ATP-binding cassette (ABC) transporter complex"/>
    <property type="evidence" value="ECO:0007669"/>
    <property type="project" value="InterPro"/>
</dbReference>
<sequence length="361" mass="38756">MNGDAKGRAAATFAARLTFENLTRDYDSTQALAGVDLDIAPGEIVCLLGPSGCGKSTLLRIAAGIEKPSAGRVLINEQEVAGPQRFVAPEERGVGLMFQDFALFPHLTILGNVAFGLKALPKAEARREALAALKRVGLAHLADEYPHILSGGQQQRVALARAIVPRPAVMLMDEPFSGLDVQLREAMQDETLGLLRETRATSVIVTHHPEEAMRMGDRIAVMRAGRLVQAGGAEDLYHKPADLFVARLFSEINEIGYRVGSESIDTPIGALPAPALKAGDRATVCIRERGVELSRNGTGLAGRILDVKFLGDVARLEVGVEGFDKPLKVRARESDGWARGDEVRAQIDPASALVFPTESQK</sequence>
<dbReference type="SMART" id="SM00382">
    <property type="entry name" value="AAA"/>
    <property type="match status" value="1"/>
</dbReference>
<dbReference type="InterPro" id="IPR017871">
    <property type="entry name" value="ABC_transporter-like_CS"/>
</dbReference>
<evidence type="ECO:0000256" key="3">
    <source>
        <dbReference type="ARBA" id="ARBA00022475"/>
    </source>
</evidence>
<keyword evidence="8" id="KW-0406">Ion transport</keyword>
<evidence type="ECO:0000313" key="12">
    <source>
        <dbReference type="Proteomes" id="UP000440694"/>
    </source>
</evidence>
<dbReference type="SUPFAM" id="SSF52540">
    <property type="entry name" value="P-loop containing nucleoside triphosphate hydrolases"/>
    <property type="match status" value="1"/>
</dbReference>
<dbReference type="AlphaFoldDB" id="A0A6I3KNN1"/>
<comment type="caution">
    <text evidence="11">The sequence shown here is derived from an EMBL/GenBank/DDBJ whole genome shotgun (WGS) entry which is preliminary data.</text>
</comment>
<evidence type="ECO:0000256" key="7">
    <source>
        <dbReference type="ARBA" id="ARBA00023004"/>
    </source>
</evidence>
<evidence type="ECO:0000256" key="8">
    <source>
        <dbReference type="ARBA" id="ARBA00023065"/>
    </source>
</evidence>
<evidence type="ECO:0000256" key="4">
    <source>
        <dbReference type="ARBA" id="ARBA00022496"/>
    </source>
</evidence>
<gene>
    <name evidence="11" type="ORF">GIW81_17205</name>
</gene>
<dbReference type="InterPro" id="IPR027417">
    <property type="entry name" value="P-loop_NTPase"/>
</dbReference>
<accession>A0A6I3KNN1</accession>
<dbReference type="Gene3D" id="3.40.50.300">
    <property type="entry name" value="P-loop containing nucleotide triphosphate hydrolases"/>
    <property type="match status" value="1"/>
</dbReference>
<organism evidence="11 12">
    <name type="scientific">Hyphomicrobium album</name>
    <dbReference type="NCBI Taxonomy" id="2665159"/>
    <lineage>
        <taxon>Bacteria</taxon>
        <taxon>Pseudomonadati</taxon>
        <taxon>Pseudomonadota</taxon>
        <taxon>Alphaproteobacteria</taxon>
        <taxon>Hyphomicrobiales</taxon>
        <taxon>Hyphomicrobiaceae</taxon>
        <taxon>Hyphomicrobium</taxon>
    </lineage>
</organism>
<dbReference type="PANTHER" id="PTHR42781:SF4">
    <property type="entry name" value="SPERMIDINE_PUTRESCINE IMPORT ATP-BINDING PROTEIN POTA"/>
    <property type="match status" value="1"/>
</dbReference>
<dbReference type="InterPro" id="IPR013611">
    <property type="entry name" value="Transp-assoc_OB_typ2"/>
</dbReference>
<keyword evidence="12" id="KW-1185">Reference proteome</keyword>
<dbReference type="InterPro" id="IPR003593">
    <property type="entry name" value="AAA+_ATPase"/>
</dbReference>
<feature type="domain" description="ABC transporter" evidence="10">
    <location>
        <begin position="17"/>
        <end position="249"/>
    </location>
</feature>
<keyword evidence="7" id="KW-0408">Iron</keyword>
<evidence type="ECO:0000256" key="6">
    <source>
        <dbReference type="ARBA" id="ARBA00022840"/>
    </source>
</evidence>
<dbReference type="GO" id="GO:0015697">
    <property type="term" value="P:quaternary ammonium group transport"/>
    <property type="evidence" value="ECO:0007669"/>
    <property type="project" value="UniProtKB-ARBA"/>
</dbReference>
<evidence type="ECO:0000313" key="11">
    <source>
        <dbReference type="EMBL" id="MTD96079.1"/>
    </source>
</evidence>
<evidence type="ECO:0000256" key="2">
    <source>
        <dbReference type="ARBA" id="ARBA00022448"/>
    </source>
</evidence>
<dbReference type="CDD" id="cd03259">
    <property type="entry name" value="ABC_Carb_Solutes_like"/>
    <property type="match status" value="1"/>
</dbReference>